<keyword evidence="5" id="KW-1185">Reference proteome</keyword>
<dbReference type="InterPro" id="IPR036388">
    <property type="entry name" value="WH-like_DNA-bd_sf"/>
</dbReference>
<accession>A0ABU0GJI0</accession>
<dbReference type="SUPFAM" id="SSF46785">
    <property type="entry name" value="Winged helix' DNA-binding domain"/>
    <property type="match status" value="1"/>
</dbReference>
<name>A0ABU0GJI0_9CELL</name>
<reference evidence="4 5" key="1">
    <citation type="submission" date="2023-07" db="EMBL/GenBank/DDBJ databases">
        <title>Sequencing the genomes of 1000 actinobacteria strains.</title>
        <authorList>
            <person name="Klenk H.-P."/>
        </authorList>
    </citation>
    <scope>NUCLEOTIDE SEQUENCE [LARGE SCALE GENOMIC DNA]</scope>
    <source>
        <strain evidence="4 5">DSM 14785</strain>
    </source>
</reference>
<evidence type="ECO:0000256" key="1">
    <source>
        <dbReference type="ARBA" id="ARBA00006479"/>
    </source>
</evidence>
<dbReference type="InterPro" id="IPR005471">
    <property type="entry name" value="Tscrpt_reg_IclR_N"/>
</dbReference>
<gene>
    <name evidence="4" type="ORF">JO380_001131</name>
</gene>
<dbReference type="Proteomes" id="UP001240250">
    <property type="component" value="Unassembled WGS sequence"/>
</dbReference>
<dbReference type="PANTHER" id="PTHR18964">
    <property type="entry name" value="ROK (REPRESSOR, ORF, KINASE) FAMILY"/>
    <property type="match status" value="1"/>
</dbReference>
<feature type="region of interest" description="Disordered" evidence="2">
    <location>
        <begin position="1"/>
        <end position="36"/>
    </location>
</feature>
<sequence length="431" mass="43832">MPRTDDAPDAAPGDVAAERPRTPRTREGRAAECVPDPQRAARQAQMRTHNLSVALAQVVDATEPPSRAQIAAATGLSRGTVTGLVDVLIEAGLVRELDPVVVARAGRPAVPLAPAPGRVAGVGMEVNVDYLGLRAVDLAGDVLVETVERADLRASDPGTVLDRLAALAGPVLAALSADGVRVAGTALALPGLVDRITGPLRYAPNLGWRDVDVVARLAAHPVLAGLPPRVANEANLAARAEAHARRGPVAPSFLYVSGEVGVGGALVLDGEIFLGRHGWSGEIGHVVVDAGPGATAPVSLEQRAGQDAIARAAGLAPGTPFADVVAAVEAGDPRALDAVRGAGRWLGLAVSTVANVVDVSEVVLGGTFGLVFDEVRGAVADALADRVIFADWSSPSVSRSRSGDYPAMTGGALAVLRTVVADPTPWIAAAS</sequence>
<feature type="compositionally biased region" description="Basic and acidic residues" evidence="2">
    <location>
        <begin position="16"/>
        <end position="30"/>
    </location>
</feature>
<keyword evidence="4" id="KW-0808">Transferase</keyword>
<evidence type="ECO:0000313" key="5">
    <source>
        <dbReference type="Proteomes" id="UP001240250"/>
    </source>
</evidence>
<organism evidence="4 5">
    <name type="scientific">Cellulomonas iranensis</name>
    <dbReference type="NCBI Taxonomy" id="76862"/>
    <lineage>
        <taxon>Bacteria</taxon>
        <taxon>Bacillati</taxon>
        <taxon>Actinomycetota</taxon>
        <taxon>Actinomycetes</taxon>
        <taxon>Micrococcales</taxon>
        <taxon>Cellulomonadaceae</taxon>
        <taxon>Cellulomonas</taxon>
    </lineage>
</organism>
<comment type="similarity">
    <text evidence="1">Belongs to the ROK (NagC/XylR) family.</text>
</comment>
<proteinExistence type="inferred from homology"/>
<dbReference type="RefSeq" id="WP_082739757.1">
    <property type="nucleotide sequence ID" value="NZ_JAUSVM010000001.1"/>
</dbReference>
<comment type="caution">
    <text evidence="4">The sequence shown here is derived from an EMBL/GenBank/DDBJ whole genome shotgun (WGS) entry which is preliminary data.</text>
</comment>
<dbReference type="Pfam" id="PF00480">
    <property type="entry name" value="ROK"/>
    <property type="match status" value="1"/>
</dbReference>
<dbReference type="InterPro" id="IPR000600">
    <property type="entry name" value="ROK"/>
</dbReference>
<evidence type="ECO:0000259" key="3">
    <source>
        <dbReference type="Pfam" id="PF09339"/>
    </source>
</evidence>
<dbReference type="InterPro" id="IPR036390">
    <property type="entry name" value="WH_DNA-bd_sf"/>
</dbReference>
<protein>
    <submittedName>
        <fullName evidence="4">NBD/HSP70 family sugar kinase</fullName>
    </submittedName>
</protein>
<evidence type="ECO:0000256" key="2">
    <source>
        <dbReference type="SAM" id="MobiDB-lite"/>
    </source>
</evidence>
<dbReference type="PANTHER" id="PTHR18964:SF149">
    <property type="entry name" value="BIFUNCTIONAL UDP-N-ACETYLGLUCOSAMINE 2-EPIMERASE_N-ACETYLMANNOSAMINE KINASE"/>
    <property type="match status" value="1"/>
</dbReference>
<dbReference type="EMBL" id="JAUSVM010000001">
    <property type="protein sequence ID" value="MDQ0424750.1"/>
    <property type="molecule type" value="Genomic_DNA"/>
</dbReference>
<evidence type="ECO:0000313" key="4">
    <source>
        <dbReference type="EMBL" id="MDQ0424750.1"/>
    </source>
</evidence>
<dbReference type="InterPro" id="IPR043129">
    <property type="entry name" value="ATPase_NBD"/>
</dbReference>
<dbReference type="Gene3D" id="3.30.420.40">
    <property type="match status" value="2"/>
</dbReference>
<dbReference type="GO" id="GO:0016301">
    <property type="term" value="F:kinase activity"/>
    <property type="evidence" value="ECO:0007669"/>
    <property type="project" value="UniProtKB-KW"/>
</dbReference>
<dbReference type="Gene3D" id="1.10.10.10">
    <property type="entry name" value="Winged helix-like DNA-binding domain superfamily/Winged helix DNA-binding domain"/>
    <property type="match status" value="1"/>
</dbReference>
<dbReference type="Pfam" id="PF09339">
    <property type="entry name" value="HTH_IclR"/>
    <property type="match status" value="1"/>
</dbReference>
<dbReference type="SUPFAM" id="SSF53067">
    <property type="entry name" value="Actin-like ATPase domain"/>
    <property type="match status" value="1"/>
</dbReference>
<keyword evidence="4" id="KW-0418">Kinase</keyword>
<feature type="domain" description="HTH iclR-type" evidence="3">
    <location>
        <begin position="63"/>
        <end position="96"/>
    </location>
</feature>